<evidence type="ECO:0000256" key="5">
    <source>
        <dbReference type="ARBA" id="ARBA00023077"/>
    </source>
</evidence>
<dbReference type="AlphaFoldDB" id="A0A1G9R9I4"/>
<evidence type="ECO:0000256" key="6">
    <source>
        <dbReference type="ARBA" id="ARBA00023136"/>
    </source>
</evidence>
<keyword evidence="13" id="KW-1185">Reference proteome</keyword>
<dbReference type="SUPFAM" id="SSF56935">
    <property type="entry name" value="Porins"/>
    <property type="match status" value="1"/>
</dbReference>
<evidence type="ECO:0000259" key="10">
    <source>
        <dbReference type="Pfam" id="PF00593"/>
    </source>
</evidence>
<dbReference type="Pfam" id="PF13715">
    <property type="entry name" value="CarbopepD_reg_2"/>
    <property type="match status" value="1"/>
</dbReference>
<dbReference type="SUPFAM" id="SSF49464">
    <property type="entry name" value="Carboxypeptidase regulatory domain-like"/>
    <property type="match status" value="1"/>
</dbReference>
<evidence type="ECO:0000256" key="1">
    <source>
        <dbReference type="ARBA" id="ARBA00004571"/>
    </source>
</evidence>
<dbReference type="PROSITE" id="PS52016">
    <property type="entry name" value="TONB_DEPENDENT_REC_3"/>
    <property type="match status" value="1"/>
</dbReference>
<dbReference type="InterPro" id="IPR039426">
    <property type="entry name" value="TonB-dep_rcpt-like"/>
</dbReference>
<dbReference type="Gene3D" id="2.60.40.1120">
    <property type="entry name" value="Carboxypeptidase-like, regulatory domain"/>
    <property type="match status" value="1"/>
</dbReference>
<proteinExistence type="inferred from homology"/>
<dbReference type="InterPro" id="IPR008969">
    <property type="entry name" value="CarboxyPept-like_regulatory"/>
</dbReference>
<evidence type="ECO:0000256" key="8">
    <source>
        <dbReference type="PROSITE-ProRule" id="PRU01360"/>
    </source>
</evidence>
<keyword evidence="2 8" id="KW-0813">Transport</keyword>
<accession>A0A1G9R9I4</accession>
<evidence type="ECO:0000256" key="2">
    <source>
        <dbReference type="ARBA" id="ARBA00022448"/>
    </source>
</evidence>
<keyword evidence="4 8" id="KW-0812">Transmembrane</keyword>
<dbReference type="Proteomes" id="UP000183200">
    <property type="component" value="Unassembled WGS sequence"/>
</dbReference>
<evidence type="ECO:0000256" key="3">
    <source>
        <dbReference type="ARBA" id="ARBA00022452"/>
    </source>
</evidence>
<evidence type="ECO:0000256" key="4">
    <source>
        <dbReference type="ARBA" id="ARBA00022692"/>
    </source>
</evidence>
<name>A0A1G9R9I4_9SPHI</name>
<dbReference type="InterPro" id="IPR036942">
    <property type="entry name" value="Beta-barrel_TonB_sf"/>
</dbReference>
<evidence type="ECO:0000313" key="12">
    <source>
        <dbReference type="EMBL" id="SDM19801.1"/>
    </source>
</evidence>
<comment type="similarity">
    <text evidence="8 9">Belongs to the TonB-dependent receptor family.</text>
</comment>
<keyword evidence="5 9" id="KW-0798">TonB box</keyword>
<dbReference type="Gene3D" id="2.170.130.10">
    <property type="entry name" value="TonB-dependent receptor, plug domain"/>
    <property type="match status" value="1"/>
</dbReference>
<gene>
    <name evidence="12" type="ORF">SAMN05421820_103169</name>
</gene>
<dbReference type="InterPro" id="IPR000531">
    <property type="entry name" value="Beta-barrel_TonB"/>
</dbReference>
<dbReference type="EMBL" id="FNGY01000003">
    <property type="protein sequence ID" value="SDM19801.1"/>
    <property type="molecule type" value="Genomic_DNA"/>
</dbReference>
<evidence type="ECO:0000259" key="11">
    <source>
        <dbReference type="Pfam" id="PF07715"/>
    </source>
</evidence>
<dbReference type="Pfam" id="PF00593">
    <property type="entry name" value="TonB_dep_Rec_b-barrel"/>
    <property type="match status" value="1"/>
</dbReference>
<dbReference type="NCBIfam" id="TIGR04056">
    <property type="entry name" value="OMP_RagA_SusC"/>
    <property type="match status" value="1"/>
</dbReference>
<feature type="domain" description="TonB-dependent receptor plug" evidence="11">
    <location>
        <begin position="228"/>
        <end position="334"/>
    </location>
</feature>
<dbReference type="Gene3D" id="2.40.170.20">
    <property type="entry name" value="TonB-dependent receptor, beta-barrel domain"/>
    <property type="match status" value="1"/>
</dbReference>
<evidence type="ECO:0000313" key="13">
    <source>
        <dbReference type="Proteomes" id="UP000183200"/>
    </source>
</evidence>
<evidence type="ECO:0000256" key="7">
    <source>
        <dbReference type="ARBA" id="ARBA00023237"/>
    </source>
</evidence>
<comment type="subcellular location">
    <subcellularLocation>
        <location evidence="1 8">Cell outer membrane</location>
        <topology evidence="1 8">Multi-pass membrane protein</topology>
    </subcellularLocation>
</comment>
<keyword evidence="3 8" id="KW-1134">Transmembrane beta strand</keyword>
<feature type="domain" description="TonB-dependent receptor-like beta-barrel" evidence="10">
    <location>
        <begin position="519"/>
        <end position="1137"/>
    </location>
</feature>
<dbReference type="NCBIfam" id="TIGR04057">
    <property type="entry name" value="SusC_RagA_signa"/>
    <property type="match status" value="1"/>
</dbReference>
<dbReference type="InterPro" id="IPR023997">
    <property type="entry name" value="TonB-dep_OMP_SusC/RagA_CS"/>
</dbReference>
<dbReference type="InterPro" id="IPR037066">
    <property type="entry name" value="Plug_dom_sf"/>
</dbReference>
<dbReference type="InterPro" id="IPR023996">
    <property type="entry name" value="TonB-dep_OMP_SusC/RagA"/>
</dbReference>
<keyword evidence="7 8" id="KW-0998">Cell outer membrane</keyword>
<dbReference type="InterPro" id="IPR012910">
    <property type="entry name" value="Plug_dom"/>
</dbReference>
<protein>
    <submittedName>
        <fullName evidence="12">TonB-linked outer membrane protein, SusC/RagA family</fullName>
    </submittedName>
</protein>
<sequence length="1177" mass="129695">MYEFITFNSYGYGRMKRKLILTMKLTVLLLMTCLMQVSATGFSQNKITLSEKKASLKKVLKEISRQSGFDLIFVSDAVKLARPVDINVKKVSLEEALKQTFNNQPLVVYAIEGQSVIVKDKKISPVLLNQLPETSVIEVKGKVLDETGRGVPGATVKVKGSRQGVVTDNNGQFILKGLDENAILQVSYLGYITQEVQLNGQNQVTVKLQADLGQLSEVVVVGYGTQKKVNLTGAVSVVKGEDLENRPVVNATQSLQGIAPGLNVSVAGNTKPGQSFNLNIRGAGNLSGGDGPFVLVDGMAMSLSDVNPNDIESVSILKDAAASAIYGARAPYGVILVTTKKGKAERTTISYSSNAGLTSPLLLPKMANSYDFATYFNAATFNATGSKQYSEDKLALLQQYIKDPRGMNIFPEANDNFYSNWENTANGVANTDWFAFHYKPYALRQSHNISASGGSKNTQFFVSGAYYNEGGTMRYADINYDRYNLNASISSQLTSWVKLKLNTKFTQSAYKSPFTAFENLFFHNLARMRPNVSPYDLNGNFSEMSNVPYLQSGSSDVTKETTLAILPGLELEPVKNWKIMADFNLLKKDLNQDVLKLPGLIYGIDGTPKFVNRSEYNIPLLGGYARNMAATNYFSPNVYTSYNFTLNEDHNFSAMIGFQQELNEFKALSSSVQDLISPTRPGLSLATRNQTTTEERTHWGTQGFFGRFNYNYKSKYLVEINGRYDGSSRFASGSRWGFFPSFSLGYNIAQEKFMESLKEHISLLKLRGSYGFLGNQSGAGLYSYAQSMRITVPGPSGAGGPWYFQNGREGYIKAPDPFNPLITWEKVQNGNIGLDFEALKGRLSGSIDVYQRSTKDMLGPSLDIADMFGGIPPKSNNANLRTRGWELSLNWRDKLDNGIQYSIGVMLSDNKSVVTKYQNPTYSDPAGNGWYEGKQVGEIWGYRASGLIQTAEEAAAFNKLNHSFLSPVNWVPGDVKYLDLNGDGKINNGSNVLGDMGDKTIIGSTNPRYAYSFNGAIQWKGISVSALFQGIGKRDYAPGSGEVYFWGAGALAQVTVFKQHLDYWTPQNTDAYYPNPYAAPAGSIGTFTNKTQQVSDRYMQNAAYLRLKNATISYSLPEQWIKKVKLSKVNVFVTGENLFTITKLAKMLDPETILGSVESGKIYPLSRVYALGINIGL</sequence>
<evidence type="ECO:0000256" key="9">
    <source>
        <dbReference type="RuleBase" id="RU003357"/>
    </source>
</evidence>
<organism evidence="12 13">
    <name type="scientific">Pedobacter steynii</name>
    <dbReference type="NCBI Taxonomy" id="430522"/>
    <lineage>
        <taxon>Bacteria</taxon>
        <taxon>Pseudomonadati</taxon>
        <taxon>Bacteroidota</taxon>
        <taxon>Sphingobacteriia</taxon>
        <taxon>Sphingobacteriales</taxon>
        <taxon>Sphingobacteriaceae</taxon>
        <taxon>Pedobacter</taxon>
    </lineage>
</organism>
<dbReference type="Pfam" id="PF07715">
    <property type="entry name" value="Plug"/>
    <property type="match status" value="1"/>
</dbReference>
<dbReference type="GO" id="GO:0009279">
    <property type="term" value="C:cell outer membrane"/>
    <property type="evidence" value="ECO:0007669"/>
    <property type="project" value="UniProtKB-SubCell"/>
</dbReference>
<reference evidence="13" key="1">
    <citation type="submission" date="2016-10" db="EMBL/GenBank/DDBJ databases">
        <authorList>
            <person name="Varghese N."/>
            <person name="Submissions S."/>
        </authorList>
    </citation>
    <scope>NUCLEOTIDE SEQUENCE [LARGE SCALE GENOMIC DNA]</scope>
    <source>
        <strain evidence="13">DSM 19110</strain>
    </source>
</reference>
<keyword evidence="6 8" id="KW-0472">Membrane</keyword>